<reference evidence="6 7" key="1">
    <citation type="submission" date="2020-08" db="EMBL/GenBank/DDBJ databases">
        <title>Sequencing the genomes of 1000 actinobacteria strains.</title>
        <authorList>
            <person name="Klenk H.-P."/>
        </authorList>
    </citation>
    <scope>NUCLEOTIDE SEQUENCE [LARGE SCALE GENOMIC DNA]</scope>
    <source>
        <strain evidence="6 7">DSM 24823</strain>
    </source>
</reference>
<dbReference type="SUPFAM" id="SSF51735">
    <property type="entry name" value="NAD(P)-binding Rossmann-fold domains"/>
    <property type="match status" value="1"/>
</dbReference>
<evidence type="ECO:0000256" key="1">
    <source>
        <dbReference type="ARBA" id="ARBA00010928"/>
    </source>
</evidence>
<dbReference type="Gene3D" id="3.30.360.10">
    <property type="entry name" value="Dihydrodipicolinate Reductase, domain 2"/>
    <property type="match status" value="1"/>
</dbReference>
<dbReference type="Gene3D" id="3.40.50.720">
    <property type="entry name" value="NAD(P)-binding Rossmann-like Domain"/>
    <property type="match status" value="1"/>
</dbReference>
<dbReference type="InterPro" id="IPR000683">
    <property type="entry name" value="Gfo/Idh/MocA-like_OxRdtase_N"/>
</dbReference>
<keyword evidence="7" id="KW-1185">Reference proteome</keyword>
<dbReference type="GO" id="GO:0016491">
    <property type="term" value="F:oxidoreductase activity"/>
    <property type="evidence" value="ECO:0007669"/>
    <property type="project" value="UniProtKB-KW"/>
</dbReference>
<feature type="domain" description="GFO/IDH/MocA-like oxidoreductase" evidence="5">
    <location>
        <begin position="131"/>
        <end position="246"/>
    </location>
</feature>
<evidence type="ECO:0000259" key="5">
    <source>
        <dbReference type="Pfam" id="PF22725"/>
    </source>
</evidence>
<dbReference type="AlphaFoldDB" id="A0A7W9FA74"/>
<dbReference type="SUPFAM" id="SSF55347">
    <property type="entry name" value="Glyceraldehyde-3-phosphate dehydrogenase-like, C-terminal domain"/>
    <property type="match status" value="1"/>
</dbReference>
<dbReference type="PANTHER" id="PTHR22604:SF105">
    <property type="entry name" value="TRANS-1,2-DIHYDROBENZENE-1,2-DIOL DEHYDROGENASE"/>
    <property type="match status" value="1"/>
</dbReference>
<dbReference type="InterPro" id="IPR050984">
    <property type="entry name" value="Gfo/Idh/MocA_domain"/>
</dbReference>
<keyword evidence="2" id="KW-0560">Oxidoreductase</keyword>
<dbReference type="PANTHER" id="PTHR22604">
    <property type="entry name" value="OXIDOREDUCTASES"/>
    <property type="match status" value="1"/>
</dbReference>
<protein>
    <submittedName>
        <fullName evidence="6">Putative dehydrogenase</fullName>
    </submittedName>
</protein>
<name>A0A7W9FA74_9MICO</name>
<sequence>MTELRWGILATGGIAHAFASDLRTAGLDLVAVGSRSQESADAFAAEFEIPRAHASYEALAADPDVDIIYVSTPHPMHHAGAKLALENGKHVLVEKAFTVNRAEAEELRQLAADRGLLVMEAMWTRYLPHMVRIREIIAEGTLGEIRVVTADHTQKISDDPAHRLNALELGGGALLDLGIYPISFIWDVLGAPETVTASARLADTGADAEVATIMTHAGGAVSTSVSSSRAAGPNAAAVIGTDARIEIDRVWYAPTSFRVVAPNGDVLESYESDIDGRGMQYQALAAERLVRDGILEGDILPIAESVAIMGTLDEIRAQIGVRYPSEEGLDA</sequence>
<proteinExistence type="inferred from homology"/>
<evidence type="ECO:0000256" key="2">
    <source>
        <dbReference type="ARBA" id="ARBA00023002"/>
    </source>
</evidence>
<dbReference type="Proteomes" id="UP000517712">
    <property type="component" value="Unassembled WGS sequence"/>
</dbReference>
<dbReference type="EMBL" id="JACHMU010000001">
    <property type="protein sequence ID" value="MBB5741882.1"/>
    <property type="molecule type" value="Genomic_DNA"/>
</dbReference>
<gene>
    <name evidence="6" type="ORF">HD600_000379</name>
</gene>
<evidence type="ECO:0000259" key="4">
    <source>
        <dbReference type="Pfam" id="PF01408"/>
    </source>
</evidence>
<keyword evidence="3" id="KW-0520">NAD</keyword>
<comment type="similarity">
    <text evidence="1">Belongs to the Gfo/Idh/MocA family.</text>
</comment>
<comment type="caution">
    <text evidence="6">The sequence shown here is derived from an EMBL/GenBank/DDBJ whole genome shotgun (WGS) entry which is preliminary data.</text>
</comment>
<feature type="domain" description="Gfo/Idh/MocA-like oxidoreductase N-terminal" evidence="4">
    <location>
        <begin position="5"/>
        <end position="120"/>
    </location>
</feature>
<organism evidence="6 7">
    <name type="scientific">Microbacterium ginsengiterrae</name>
    <dbReference type="NCBI Taxonomy" id="546115"/>
    <lineage>
        <taxon>Bacteria</taxon>
        <taxon>Bacillati</taxon>
        <taxon>Actinomycetota</taxon>
        <taxon>Actinomycetes</taxon>
        <taxon>Micrococcales</taxon>
        <taxon>Microbacteriaceae</taxon>
        <taxon>Microbacterium</taxon>
    </lineage>
</organism>
<evidence type="ECO:0000313" key="6">
    <source>
        <dbReference type="EMBL" id="MBB5741882.1"/>
    </source>
</evidence>
<dbReference type="InterPro" id="IPR036291">
    <property type="entry name" value="NAD(P)-bd_dom_sf"/>
</dbReference>
<accession>A0A7W9FA74</accession>
<evidence type="ECO:0000313" key="7">
    <source>
        <dbReference type="Proteomes" id="UP000517712"/>
    </source>
</evidence>
<dbReference type="Pfam" id="PF01408">
    <property type="entry name" value="GFO_IDH_MocA"/>
    <property type="match status" value="1"/>
</dbReference>
<dbReference type="GO" id="GO:0000166">
    <property type="term" value="F:nucleotide binding"/>
    <property type="evidence" value="ECO:0007669"/>
    <property type="project" value="InterPro"/>
</dbReference>
<dbReference type="RefSeq" id="WP_144797446.1">
    <property type="nucleotide sequence ID" value="NZ_BAAAPG010000002.1"/>
</dbReference>
<evidence type="ECO:0000256" key="3">
    <source>
        <dbReference type="ARBA" id="ARBA00023027"/>
    </source>
</evidence>
<dbReference type="InterPro" id="IPR055170">
    <property type="entry name" value="GFO_IDH_MocA-like_dom"/>
</dbReference>
<dbReference type="Pfam" id="PF22725">
    <property type="entry name" value="GFO_IDH_MocA_C3"/>
    <property type="match status" value="1"/>
</dbReference>